<keyword evidence="2" id="KW-1185">Reference proteome</keyword>
<evidence type="ECO:0000313" key="1">
    <source>
        <dbReference type="EMBL" id="KAF5321866.1"/>
    </source>
</evidence>
<proteinExistence type="predicted"/>
<protein>
    <submittedName>
        <fullName evidence="1">Uncharacterized protein</fullName>
    </submittedName>
</protein>
<accession>A0A8H5F312</accession>
<sequence length="526" mass="58508">MLSSLPQDVFVHILDALDTQYTSGTRGNSDVWHPGRVSTLRSITQASRTLCAFAQPRLFAHIDFYAGRDAQSRAARLLRYFSQEEGDSADPRRKELKNRRLQDIRSLRLRDGRGASNIRIPQTQWHPDLGTPLGRLLALFADAPHLQLFSFEGDLWTLAGAGELVGYQDYIHIMSSKPSLRVLALSNVYDVPIDVFFIAQSHRQSTEGLRSVQISNVTFITRGRPQDSEIGAGAGKLVTPHPIECLKLGRLNFAHFFDMLHTGRTATDSHRRISPPCDVGPSLSRLKSLSLALSVVPAQIAALWNLVYGLRETLENLQIRNYESISDKLQSSALQQLMALRQTLESEKFIRLKTLTLSTYILGSPTSWADSAGRLRWGLPLLVDLLGTFICCPIPGSLRQLNLEIFFMGEVGPAQAQTDGPKQDRSLAGAAVDPVWCKLDTLLTSVICANPSVKISIILLPFFFVEHGDLLEAECSSRNKRWRSRTVADAFGLDECLPTLFGKAPVDVRVDRVLSNKDMLTYLRSA</sequence>
<name>A0A8H5F312_9AGAR</name>
<reference evidence="1 2" key="1">
    <citation type="journal article" date="2020" name="ISME J.">
        <title>Uncovering the hidden diversity of litter-decomposition mechanisms in mushroom-forming fungi.</title>
        <authorList>
            <person name="Floudas D."/>
            <person name="Bentzer J."/>
            <person name="Ahren D."/>
            <person name="Johansson T."/>
            <person name="Persson P."/>
            <person name="Tunlid A."/>
        </authorList>
    </citation>
    <scope>NUCLEOTIDE SEQUENCE [LARGE SCALE GENOMIC DNA]</scope>
    <source>
        <strain evidence="1 2">CBS 101986</strain>
    </source>
</reference>
<organism evidence="1 2">
    <name type="scientific">Psilocybe cf. subviscida</name>
    <dbReference type="NCBI Taxonomy" id="2480587"/>
    <lineage>
        <taxon>Eukaryota</taxon>
        <taxon>Fungi</taxon>
        <taxon>Dikarya</taxon>
        <taxon>Basidiomycota</taxon>
        <taxon>Agaricomycotina</taxon>
        <taxon>Agaricomycetes</taxon>
        <taxon>Agaricomycetidae</taxon>
        <taxon>Agaricales</taxon>
        <taxon>Agaricineae</taxon>
        <taxon>Strophariaceae</taxon>
        <taxon>Psilocybe</taxon>
    </lineage>
</organism>
<evidence type="ECO:0000313" key="2">
    <source>
        <dbReference type="Proteomes" id="UP000567179"/>
    </source>
</evidence>
<gene>
    <name evidence="1" type="ORF">D9619_001216</name>
</gene>
<comment type="caution">
    <text evidence="1">The sequence shown here is derived from an EMBL/GenBank/DDBJ whole genome shotgun (WGS) entry which is preliminary data.</text>
</comment>
<dbReference type="AlphaFoldDB" id="A0A8H5F312"/>
<dbReference type="EMBL" id="JAACJJ010000028">
    <property type="protein sequence ID" value="KAF5321866.1"/>
    <property type="molecule type" value="Genomic_DNA"/>
</dbReference>
<dbReference type="Proteomes" id="UP000567179">
    <property type="component" value="Unassembled WGS sequence"/>
</dbReference>